<accession>A0AA39VGM5</accession>
<dbReference type="EMBL" id="JAUESC010000383">
    <property type="protein sequence ID" value="KAK0584649.1"/>
    <property type="molecule type" value="Genomic_DNA"/>
</dbReference>
<dbReference type="AlphaFoldDB" id="A0AA39VGM5"/>
<keyword evidence="2" id="KW-1185">Reference proteome</keyword>
<name>A0AA39VGM5_ACESA</name>
<proteinExistence type="predicted"/>
<evidence type="ECO:0000313" key="2">
    <source>
        <dbReference type="Proteomes" id="UP001168877"/>
    </source>
</evidence>
<evidence type="ECO:0000313" key="1">
    <source>
        <dbReference type="EMBL" id="KAK0584649.1"/>
    </source>
</evidence>
<gene>
    <name evidence="1" type="ORF">LWI29_016628</name>
</gene>
<reference evidence="1" key="2">
    <citation type="submission" date="2023-06" db="EMBL/GenBank/DDBJ databases">
        <authorList>
            <person name="Swenson N.G."/>
            <person name="Wegrzyn J.L."/>
            <person name="Mcevoy S.L."/>
        </authorList>
    </citation>
    <scope>NUCLEOTIDE SEQUENCE</scope>
    <source>
        <strain evidence="1">NS2018</strain>
        <tissue evidence="1">Leaf</tissue>
    </source>
</reference>
<comment type="caution">
    <text evidence="1">The sequence shown here is derived from an EMBL/GenBank/DDBJ whole genome shotgun (WGS) entry which is preliminary data.</text>
</comment>
<organism evidence="1 2">
    <name type="scientific">Acer saccharum</name>
    <name type="common">Sugar maple</name>
    <dbReference type="NCBI Taxonomy" id="4024"/>
    <lineage>
        <taxon>Eukaryota</taxon>
        <taxon>Viridiplantae</taxon>
        <taxon>Streptophyta</taxon>
        <taxon>Embryophyta</taxon>
        <taxon>Tracheophyta</taxon>
        <taxon>Spermatophyta</taxon>
        <taxon>Magnoliopsida</taxon>
        <taxon>eudicotyledons</taxon>
        <taxon>Gunneridae</taxon>
        <taxon>Pentapetalae</taxon>
        <taxon>rosids</taxon>
        <taxon>malvids</taxon>
        <taxon>Sapindales</taxon>
        <taxon>Sapindaceae</taxon>
        <taxon>Hippocastanoideae</taxon>
        <taxon>Acereae</taxon>
        <taxon>Acer</taxon>
    </lineage>
</organism>
<reference evidence="1" key="1">
    <citation type="journal article" date="2022" name="Plant J.">
        <title>Strategies of tolerance reflected in two North American maple genomes.</title>
        <authorList>
            <person name="McEvoy S.L."/>
            <person name="Sezen U.U."/>
            <person name="Trouern-Trend A."/>
            <person name="McMahon S.M."/>
            <person name="Schaberg P.G."/>
            <person name="Yang J."/>
            <person name="Wegrzyn J.L."/>
            <person name="Swenson N.G."/>
        </authorList>
    </citation>
    <scope>NUCLEOTIDE SEQUENCE</scope>
    <source>
        <strain evidence="1">NS2018</strain>
    </source>
</reference>
<dbReference type="Proteomes" id="UP001168877">
    <property type="component" value="Unassembled WGS sequence"/>
</dbReference>
<protein>
    <submittedName>
        <fullName evidence="1">Uncharacterized protein</fullName>
    </submittedName>
</protein>
<sequence length="112" mass="12796">MESEISEEDSAQIEEASSETDLQNYWLARDREKRQVRPPDRFGYADLIAFAFTAAEAFIDEEPRSYVEAIKSKEARKWKLFHSWFEAMLLLSSPHFHGKKAIATLGAAGSLK</sequence>